<dbReference type="InterPro" id="IPR051212">
    <property type="entry name" value="Type-I_RE_S_subunit"/>
</dbReference>
<dbReference type="GO" id="GO:0009307">
    <property type="term" value="P:DNA restriction-modification system"/>
    <property type="evidence" value="ECO:0007669"/>
    <property type="project" value="UniProtKB-KW"/>
</dbReference>
<protein>
    <submittedName>
        <fullName evidence="6">Type I restriction enzyme, S subunit</fullName>
    </submittedName>
</protein>
<comment type="subunit">
    <text evidence="4">The methyltransferase is composed of M and S polypeptides.</text>
</comment>
<dbReference type="InterPro" id="IPR044946">
    <property type="entry name" value="Restrct_endonuc_typeI_TRD_sf"/>
</dbReference>
<dbReference type="Gene3D" id="3.90.220.20">
    <property type="entry name" value="DNA methylase specificity domains"/>
    <property type="match status" value="2"/>
</dbReference>
<dbReference type="RefSeq" id="WP_089306255.1">
    <property type="nucleotide sequence ID" value="NZ_FZOO01000006.1"/>
</dbReference>
<feature type="domain" description="Type I restriction modification DNA specificity" evidence="5">
    <location>
        <begin position="9"/>
        <end position="171"/>
    </location>
</feature>
<dbReference type="GO" id="GO:0003677">
    <property type="term" value="F:DNA binding"/>
    <property type="evidence" value="ECO:0007669"/>
    <property type="project" value="UniProtKB-KW"/>
</dbReference>
<dbReference type="Pfam" id="PF01420">
    <property type="entry name" value="Methylase_S"/>
    <property type="match status" value="1"/>
</dbReference>
<reference evidence="7" key="1">
    <citation type="submission" date="2017-06" db="EMBL/GenBank/DDBJ databases">
        <authorList>
            <person name="Varghese N."/>
            <person name="Submissions S."/>
        </authorList>
    </citation>
    <scope>NUCLEOTIDE SEQUENCE [LARGE SCALE GENOMIC DNA]</scope>
    <source>
        <strain evidence="7">DSM 46839</strain>
    </source>
</reference>
<evidence type="ECO:0000256" key="2">
    <source>
        <dbReference type="ARBA" id="ARBA00022747"/>
    </source>
</evidence>
<evidence type="ECO:0000256" key="3">
    <source>
        <dbReference type="ARBA" id="ARBA00023125"/>
    </source>
</evidence>
<dbReference type="OrthoDB" id="3197085at2"/>
<keyword evidence="3" id="KW-0238">DNA-binding</keyword>
<organism evidence="6 7">
    <name type="scientific">Geodermatophilus pulveris</name>
    <dbReference type="NCBI Taxonomy" id="1564159"/>
    <lineage>
        <taxon>Bacteria</taxon>
        <taxon>Bacillati</taxon>
        <taxon>Actinomycetota</taxon>
        <taxon>Actinomycetes</taxon>
        <taxon>Geodermatophilales</taxon>
        <taxon>Geodermatophilaceae</taxon>
        <taxon>Geodermatophilus</taxon>
    </lineage>
</organism>
<dbReference type="Proteomes" id="UP000198373">
    <property type="component" value="Unassembled WGS sequence"/>
</dbReference>
<name>A0A239GLX7_9ACTN</name>
<gene>
    <name evidence="6" type="ORF">SAMN06893096_106257</name>
</gene>
<keyword evidence="2" id="KW-0680">Restriction system</keyword>
<dbReference type="PANTHER" id="PTHR43140:SF1">
    <property type="entry name" value="TYPE I RESTRICTION ENZYME ECOKI SPECIFICITY SUBUNIT"/>
    <property type="match status" value="1"/>
</dbReference>
<dbReference type="PANTHER" id="PTHR43140">
    <property type="entry name" value="TYPE-1 RESTRICTION ENZYME ECOKI SPECIFICITY PROTEIN"/>
    <property type="match status" value="1"/>
</dbReference>
<dbReference type="CDD" id="cd17279">
    <property type="entry name" value="RMtype1_S_BmuCF2ORF3362P_TRD1-CR1_like"/>
    <property type="match status" value="1"/>
</dbReference>
<evidence type="ECO:0000256" key="4">
    <source>
        <dbReference type="ARBA" id="ARBA00038652"/>
    </source>
</evidence>
<keyword evidence="7" id="KW-1185">Reference proteome</keyword>
<sequence>MTQPQLRRLARVVNGGTPTSDASNWDGEVPWATPIDLGLSNGGTLTDTLRSLTQEGLTSGSALVPANSVLLSSRAPVGYVSVNDVPMAFNQGCKGLIPTSDLDNRYLMYVLLASKSALQAVATGTTFLEISSMNLGALRIPKPPLTEQVAVADFLDRETAQIDEMIQAQLELIAVLRSRRTAEVVAAVRLQQDTDNLPAGWELLPFKYAIASRFTGEWGGEPGSDDVDVSCVRVADFDRAHRRAGTAVPTTRSVSADKARAKALRPGDLLVERSGGTAKNPVGTVVLYNGPEGAISSNFIECVRLRDEHDPAFWCYLQEAAYSTGFTQVFVRQTSGIQNLDAQEFYREYFAAPGLAEQRRIAAALDQQTAQLAEMIDAANDVVSLLRERREALISAAVTGRIDPGTGIETVEETP</sequence>
<evidence type="ECO:0000259" key="5">
    <source>
        <dbReference type="Pfam" id="PF01420"/>
    </source>
</evidence>
<dbReference type="EMBL" id="FZOO01000006">
    <property type="protein sequence ID" value="SNS69788.1"/>
    <property type="molecule type" value="Genomic_DNA"/>
</dbReference>
<accession>A0A239GLX7</accession>
<dbReference type="SUPFAM" id="SSF116734">
    <property type="entry name" value="DNA methylase specificity domain"/>
    <property type="match status" value="2"/>
</dbReference>
<evidence type="ECO:0000313" key="6">
    <source>
        <dbReference type="EMBL" id="SNS69788.1"/>
    </source>
</evidence>
<evidence type="ECO:0000256" key="1">
    <source>
        <dbReference type="ARBA" id="ARBA00010923"/>
    </source>
</evidence>
<proteinExistence type="inferred from homology"/>
<dbReference type="AlphaFoldDB" id="A0A239GLX7"/>
<comment type="similarity">
    <text evidence="1">Belongs to the type-I restriction system S methylase family.</text>
</comment>
<evidence type="ECO:0000313" key="7">
    <source>
        <dbReference type="Proteomes" id="UP000198373"/>
    </source>
</evidence>
<dbReference type="InterPro" id="IPR000055">
    <property type="entry name" value="Restrct_endonuc_typeI_TRD"/>
</dbReference>